<dbReference type="GO" id="GO:0008939">
    <property type="term" value="F:nicotinate-nucleotide-dimethylbenzimidazole phosphoribosyltransferase activity"/>
    <property type="evidence" value="ECO:0007669"/>
    <property type="project" value="UniProtKB-EC"/>
</dbReference>
<dbReference type="NCBIfam" id="TIGR03160">
    <property type="entry name" value="cobT_DBIPRT"/>
    <property type="match status" value="1"/>
</dbReference>
<dbReference type="NCBIfam" id="NF000996">
    <property type="entry name" value="PRK00105.1"/>
    <property type="match status" value="1"/>
</dbReference>
<evidence type="ECO:0000256" key="9">
    <source>
        <dbReference type="ARBA" id="ARBA00047340"/>
    </source>
</evidence>
<comment type="pathway">
    <text evidence="1">Nucleoside biosynthesis; alpha-ribazole biosynthesis; alpha-ribazole from 5,6-dimethylbenzimidazole: step 1/2.</text>
</comment>
<dbReference type="PANTHER" id="PTHR43463">
    <property type="entry name" value="NICOTINATE-NUCLEOTIDE--DIMETHYLBENZIMIDAZOLE PHOSPHORIBOSYLTRANSFERASE"/>
    <property type="match status" value="1"/>
</dbReference>
<protein>
    <recommendedName>
        <fullName evidence="4">Nicotinate-nucleotide--dimethylbenzimidazole phosphoribosyltransferase</fullName>
        <ecNumber evidence="3">2.4.2.21</ecNumber>
    </recommendedName>
    <alternativeName>
        <fullName evidence="8">N(1)-alpha-phosphoribosyltransferase</fullName>
    </alternativeName>
</protein>
<keyword evidence="5" id="KW-0169">Cobalamin biosynthesis</keyword>
<dbReference type="FunFam" id="3.40.50.10210:FF:000001">
    <property type="entry name" value="Nicotinate-nucleotide--dimethylbenzimidazole phosphoribosyltransferase"/>
    <property type="match status" value="1"/>
</dbReference>
<evidence type="ECO:0000313" key="10">
    <source>
        <dbReference type="EMBL" id="VFU12809.1"/>
    </source>
</evidence>
<dbReference type="InterPro" id="IPR003200">
    <property type="entry name" value="Nict_dMeBzImd_PRibTrfase"/>
</dbReference>
<sequence>MLLQETIRKIGALDRGAMEQAQKHLDSLIKPPGSLGILEEIAVRLAGITGVPRPSIEDKVIIVMGGDHGVVEEGVSIAPQEVTAQMLPAILSGVAGVGVLAKHAGARLIVVDVGVAGPVDCPGVQKRKIRPGTGNIAAGPAMNRAEAVKALEVGIEVANSEIDRGAGLLAIGDMGIGNTTPSSAILAVLGGYKAMEVAGRGTLINNEVMERKIRTIELALAVNQPDPDDGLDVLAKVGGLEIAGLAGVILAAAARRVPVLIDGFITTASALIASKLHPGARQFMIASHLSQEQGHRLMLKLLGLTPVIHLKMRLGEGTGAALAMHLIEASIKIMHEMASFQDAGVSDLDEEKIMKL</sequence>
<dbReference type="CDD" id="cd02439">
    <property type="entry name" value="DMB-PRT_CobT"/>
    <property type="match status" value="1"/>
</dbReference>
<evidence type="ECO:0000256" key="3">
    <source>
        <dbReference type="ARBA" id="ARBA00011991"/>
    </source>
</evidence>
<dbReference type="EMBL" id="CAADRN010000101">
    <property type="protein sequence ID" value="VFU12809.1"/>
    <property type="molecule type" value="Genomic_DNA"/>
</dbReference>
<evidence type="ECO:0000256" key="5">
    <source>
        <dbReference type="ARBA" id="ARBA00022573"/>
    </source>
</evidence>
<gene>
    <name evidence="10" type="primary">cobT</name>
    <name evidence="10" type="ORF">SCFA_190005</name>
</gene>
<keyword evidence="7 10" id="KW-0808">Transferase</keyword>
<dbReference type="PANTHER" id="PTHR43463:SF1">
    <property type="entry name" value="NICOTINATE-NUCLEOTIDE--DIMETHYLBENZIMIDAZOLE PHOSPHORIBOSYLTRANSFERASE"/>
    <property type="match status" value="1"/>
</dbReference>
<evidence type="ECO:0000256" key="1">
    <source>
        <dbReference type="ARBA" id="ARBA00005049"/>
    </source>
</evidence>
<accession>A0A485LWF7</accession>
<name>A0A485LWF7_9ZZZZ</name>
<evidence type="ECO:0000256" key="4">
    <source>
        <dbReference type="ARBA" id="ARBA00015486"/>
    </source>
</evidence>
<dbReference type="HAMAP" id="MF_00230">
    <property type="entry name" value="CobT"/>
    <property type="match status" value="1"/>
</dbReference>
<dbReference type="SUPFAM" id="SSF52733">
    <property type="entry name" value="Nicotinate mononucleotide:5,6-dimethylbenzimidazole phosphoribosyltransferase (CobT)"/>
    <property type="match status" value="1"/>
</dbReference>
<reference evidence="10" key="1">
    <citation type="submission" date="2019-03" db="EMBL/GenBank/DDBJ databases">
        <authorList>
            <person name="Hao L."/>
        </authorList>
    </citation>
    <scope>NUCLEOTIDE SEQUENCE</scope>
</reference>
<dbReference type="EC" id="2.4.2.21" evidence="3"/>
<evidence type="ECO:0000256" key="7">
    <source>
        <dbReference type="ARBA" id="ARBA00022679"/>
    </source>
</evidence>
<dbReference type="InterPro" id="IPR023195">
    <property type="entry name" value="Nict_dMeBzImd_PRibTrfase_N"/>
</dbReference>
<dbReference type="InterPro" id="IPR017846">
    <property type="entry name" value="Nict_dMeBzImd_PRibTrfase_bact"/>
</dbReference>
<dbReference type="Pfam" id="PF02277">
    <property type="entry name" value="DBI_PRT"/>
    <property type="match status" value="1"/>
</dbReference>
<evidence type="ECO:0000256" key="8">
    <source>
        <dbReference type="ARBA" id="ARBA00030686"/>
    </source>
</evidence>
<dbReference type="UniPathway" id="UPA00061">
    <property type="reaction ID" value="UER00516"/>
</dbReference>
<comment type="similarity">
    <text evidence="2">Belongs to the CobT family.</text>
</comment>
<dbReference type="Gene3D" id="1.10.1610.10">
    <property type="match status" value="1"/>
</dbReference>
<evidence type="ECO:0000256" key="2">
    <source>
        <dbReference type="ARBA" id="ARBA00007110"/>
    </source>
</evidence>
<dbReference type="Gene3D" id="3.40.50.10210">
    <property type="match status" value="1"/>
</dbReference>
<dbReference type="GO" id="GO:0009236">
    <property type="term" value="P:cobalamin biosynthetic process"/>
    <property type="evidence" value="ECO:0007669"/>
    <property type="project" value="UniProtKB-KW"/>
</dbReference>
<keyword evidence="6 10" id="KW-0328">Glycosyltransferase</keyword>
<dbReference type="InterPro" id="IPR036087">
    <property type="entry name" value="Nict_dMeBzImd_PRibTrfase_sf"/>
</dbReference>
<proteinExistence type="inferred from homology"/>
<comment type="catalytic activity">
    <reaction evidence="9">
        <text>5,6-dimethylbenzimidazole + nicotinate beta-D-ribonucleotide = alpha-ribazole 5'-phosphate + nicotinate + H(+)</text>
        <dbReference type="Rhea" id="RHEA:11196"/>
        <dbReference type="ChEBI" id="CHEBI:15378"/>
        <dbReference type="ChEBI" id="CHEBI:15890"/>
        <dbReference type="ChEBI" id="CHEBI:32544"/>
        <dbReference type="ChEBI" id="CHEBI:57502"/>
        <dbReference type="ChEBI" id="CHEBI:57918"/>
        <dbReference type="EC" id="2.4.2.21"/>
    </reaction>
</comment>
<organism evidence="10">
    <name type="scientific">anaerobic digester metagenome</name>
    <dbReference type="NCBI Taxonomy" id="1263854"/>
    <lineage>
        <taxon>unclassified sequences</taxon>
        <taxon>metagenomes</taxon>
        <taxon>ecological metagenomes</taxon>
    </lineage>
</organism>
<dbReference type="AlphaFoldDB" id="A0A485LWF7"/>
<evidence type="ECO:0000256" key="6">
    <source>
        <dbReference type="ARBA" id="ARBA00022676"/>
    </source>
</evidence>